<keyword evidence="1" id="KW-1133">Transmembrane helix</keyword>
<dbReference type="OMA" id="DMTTDPE"/>
<reference evidence="2 3" key="1">
    <citation type="journal article" date="2016" name="Genome Biol. Evol.">
        <title>Gene Family Evolution Reflects Adaptation to Soil Environmental Stressors in the Genome of the Collembolan Orchesella cincta.</title>
        <authorList>
            <person name="Faddeeva-Vakhrusheva A."/>
            <person name="Derks M.F."/>
            <person name="Anvar S.Y."/>
            <person name="Agamennone V."/>
            <person name="Suring W."/>
            <person name="Smit S."/>
            <person name="van Straalen N.M."/>
            <person name="Roelofs D."/>
        </authorList>
    </citation>
    <scope>NUCLEOTIDE SEQUENCE [LARGE SCALE GENOMIC DNA]</scope>
    <source>
        <tissue evidence="2">Mixed pool</tissue>
    </source>
</reference>
<sequence>MELLNDDPWERKRTVATLAILDILLAFFLIGYAGARLLRYNFTDQTVVYVLYSEESVFLSMVYWLTVFTFLSLQVVIAFFLLTATNDMTTDPETMIDKCYWWKILSQVFFFCLTMDLLFILYDNLINGRPLKDVRAALDTLEVIFRGYGIFFIGKFMSDLKGLFHSPIVQYDKNGTPIPPTPPIKAKRSIPLDDRYSDRENYV</sequence>
<keyword evidence="3" id="KW-1185">Reference proteome</keyword>
<evidence type="ECO:0000256" key="1">
    <source>
        <dbReference type="SAM" id="Phobius"/>
    </source>
</evidence>
<dbReference type="Proteomes" id="UP000094527">
    <property type="component" value="Unassembled WGS sequence"/>
</dbReference>
<evidence type="ECO:0000313" key="3">
    <source>
        <dbReference type="Proteomes" id="UP000094527"/>
    </source>
</evidence>
<protein>
    <recommendedName>
        <fullName evidence="4">Transmembrane protein</fullName>
    </recommendedName>
</protein>
<evidence type="ECO:0008006" key="4">
    <source>
        <dbReference type="Google" id="ProtNLM"/>
    </source>
</evidence>
<keyword evidence="1" id="KW-0812">Transmembrane</keyword>
<name>A0A1D2N933_ORCCI</name>
<keyword evidence="1" id="KW-0472">Membrane</keyword>
<feature type="transmembrane region" description="Helical" evidence="1">
    <location>
        <begin position="56"/>
        <end position="80"/>
    </location>
</feature>
<organism evidence="2 3">
    <name type="scientific">Orchesella cincta</name>
    <name type="common">Springtail</name>
    <name type="synonym">Podura cincta</name>
    <dbReference type="NCBI Taxonomy" id="48709"/>
    <lineage>
        <taxon>Eukaryota</taxon>
        <taxon>Metazoa</taxon>
        <taxon>Ecdysozoa</taxon>
        <taxon>Arthropoda</taxon>
        <taxon>Hexapoda</taxon>
        <taxon>Collembola</taxon>
        <taxon>Entomobryomorpha</taxon>
        <taxon>Entomobryoidea</taxon>
        <taxon>Orchesellidae</taxon>
        <taxon>Orchesellinae</taxon>
        <taxon>Orchesella</taxon>
    </lineage>
</organism>
<dbReference type="OrthoDB" id="10462260at2759"/>
<gene>
    <name evidence="2" type="ORF">Ocin01_04895</name>
</gene>
<feature type="transmembrane region" description="Helical" evidence="1">
    <location>
        <begin position="15"/>
        <end position="35"/>
    </location>
</feature>
<dbReference type="EMBL" id="LJIJ01000139">
    <property type="protein sequence ID" value="ODN01773.1"/>
    <property type="molecule type" value="Genomic_DNA"/>
</dbReference>
<comment type="caution">
    <text evidence="2">The sequence shown here is derived from an EMBL/GenBank/DDBJ whole genome shotgun (WGS) entry which is preliminary data.</text>
</comment>
<dbReference type="AlphaFoldDB" id="A0A1D2N933"/>
<feature type="transmembrane region" description="Helical" evidence="1">
    <location>
        <begin position="100"/>
        <end position="122"/>
    </location>
</feature>
<proteinExistence type="predicted"/>
<evidence type="ECO:0000313" key="2">
    <source>
        <dbReference type="EMBL" id="ODN01773.1"/>
    </source>
</evidence>
<accession>A0A1D2N933</accession>